<keyword evidence="7" id="KW-0472">Membrane</keyword>
<keyword evidence="6" id="KW-0349">Heme</keyword>
<dbReference type="InterPro" id="IPR036396">
    <property type="entry name" value="Cyt_P450_sf"/>
</dbReference>
<comment type="similarity">
    <text evidence="1">Belongs to the cytochrome P450 family.</text>
</comment>
<keyword evidence="7" id="KW-1133">Transmembrane helix</keyword>
<evidence type="ECO:0000313" key="8">
    <source>
        <dbReference type="EMBL" id="KZL63238.1"/>
    </source>
</evidence>
<gene>
    <name evidence="8" type="ORF">CI238_07418</name>
</gene>
<keyword evidence="4 6" id="KW-0408">Iron</keyword>
<dbReference type="PANTHER" id="PTHR46300">
    <property type="entry name" value="P450, PUTATIVE (EUROFUNG)-RELATED-RELATED"/>
    <property type="match status" value="1"/>
</dbReference>
<keyword evidence="7" id="KW-0812">Transmembrane</keyword>
<organism evidence="8 9">
    <name type="scientific">Colletotrichum incanum</name>
    <name type="common">Soybean anthracnose fungus</name>
    <dbReference type="NCBI Taxonomy" id="1573173"/>
    <lineage>
        <taxon>Eukaryota</taxon>
        <taxon>Fungi</taxon>
        <taxon>Dikarya</taxon>
        <taxon>Ascomycota</taxon>
        <taxon>Pezizomycotina</taxon>
        <taxon>Sordariomycetes</taxon>
        <taxon>Hypocreomycetidae</taxon>
        <taxon>Glomerellales</taxon>
        <taxon>Glomerellaceae</taxon>
        <taxon>Colletotrichum</taxon>
        <taxon>Colletotrichum spaethianum species complex</taxon>
    </lineage>
</organism>
<name>A0A166L8T3_COLIC</name>
<feature type="non-terminal residue" evidence="8">
    <location>
        <position position="1"/>
    </location>
</feature>
<feature type="binding site" description="axial binding residue" evidence="6">
    <location>
        <position position="457"/>
    </location>
    <ligand>
        <name>heme</name>
        <dbReference type="ChEBI" id="CHEBI:30413"/>
    </ligand>
    <ligandPart>
        <name>Fe</name>
        <dbReference type="ChEBI" id="CHEBI:18248"/>
    </ligandPart>
</feature>
<comment type="caution">
    <text evidence="8">The sequence shown here is derived from an EMBL/GenBank/DDBJ whole genome shotgun (WGS) entry which is preliminary data.</text>
</comment>
<dbReference type="GO" id="GO:0005506">
    <property type="term" value="F:iron ion binding"/>
    <property type="evidence" value="ECO:0007669"/>
    <property type="project" value="InterPro"/>
</dbReference>
<keyword evidence="3" id="KW-0560">Oxidoreductase</keyword>
<dbReference type="InterPro" id="IPR001128">
    <property type="entry name" value="Cyt_P450"/>
</dbReference>
<dbReference type="CDD" id="cd11065">
    <property type="entry name" value="CYP64-like"/>
    <property type="match status" value="1"/>
</dbReference>
<evidence type="ECO:0000256" key="1">
    <source>
        <dbReference type="ARBA" id="ARBA00010617"/>
    </source>
</evidence>
<dbReference type="PANTHER" id="PTHR46300:SF2">
    <property type="entry name" value="CYTOCHROME P450 MONOOXYGENASE ALNH-RELATED"/>
    <property type="match status" value="1"/>
</dbReference>
<dbReference type="PRINTS" id="PR00463">
    <property type="entry name" value="EP450I"/>
</dbReference>
<dbReference type="GO" id="GO:0004497">
    <property type="term" value="F:monooxygenase activity"/>
    <property type="evidence" value="ECO:0007669"/>
    <property type="project" value="UniProtKB-KW"/>
</dbReference>
<keyword evidence="2 6" id="KW-0479">Metal-binding</keyword>
<evidence type="ECO:0000256" key="2">
    <source>
        <dbReference type="ARBA" id="ARBA00022723"/>
    </source>
</evidence>
<dbReference type="EMBL" id="LFIW01002839">
    <property type="protein sequence ID" value="KZL63238.1"/>
    <property type="molecule type" value="Genomic_DNA"/>
</dbReference>
<keyword evidence="9" id="KW-1185">Reference proteome</keyword>
<evidence type="ECO:0000256" key="4">
    <source>
        <dbReference type="ARBA" id="ARBA00023004"/>
    </source>
</evidence>
<protein>
    <submittedName>
        <fullName evidence="8">Cytochrome p450 2d18</fullName>
    </submittedName>
</protein>
<dbReference type="SUPFAM" id="SSF48264">
    <property type="entry name" value="Cytochrome P450"/>
    <property type="match status" value="1"/>
</dbReference>
<dbReference type="GO" id="GO:0016705">
    <property type="term" value="F:oxidoreductase activity, acting on paired donors, with incorporation or reduction of molecular oxygen"/>
    <property type="evidence" value="ECO:0007669"/>
    <property type="project" value="InterPro"/>
</dbReference>
<dbReference type="Proteomes" id="UP000076584">
    <property type="component" value="Unassembled WGS sequence"/>
</dbReference>
<dbReference type="InterPro" id="IPR050364">
    <property type="entry name" value="Cytochrome_P450_fung"/>
</dbReference>
<reference evidence="8 9" key="1">
    <citation type="submission" date="2015-06" db="EMBL/GenBank/DDBJ databases">
        <title>Survival trade-offs in plant roots during colonization by closely related pathogenic and mutualistic fungi.</title>
        <authorList>
            <person name="Hacquard S."/>
            <person name="Kracher B."/>
            <person name="Hiruma K."/>
            <person name="Weinman A."/>
            <person name="Muench P."/>
            <person name="Garrido Oter R."/>
            <person name="Ver Loren van Themaat E."/>
            <person name="Dallerey J.-F."/>
            <person name="Damm U."/>
            <person name="Henrissat B."/>
            <person name="Lespinet O."/>
            <person name="Thon M."/>
            <person name="Kemen E."/>
            <person name="McHardy A.C."/>
            <person name="Schulze-Lefert P."/>
            <person name="O'Connell R.J."/>
        </authorList>
    </citation>
    <scope>NUCLEOTIDE SEQUENCE [LARGE SCALE GENOMIC DNA]</scope>
    <source>
        <strain evidence="8 9">MAFF 238704</strain>
    </source>
</reference>
<evidence type="ECO:0000256" key="6">
    <source>
        <dbReference type="PIRSR" id="PIRSR602401-1"/>
    </source>
</evidence>
<dbReference type="STRING" id="1573173.A0A166L8T3"/>
<comment type="cofactor">
    <cofactor evidence="6">
        <name>heme</name>
        <dbReference type="ChEBI" id="CHEBI:30413"/>
    </cofactor>
</comment>
<proteinExistence type="inferred from homology"/>
<keyword evidence="5" id="KW-0503">Monooxygenase</keyword>
<evidence type="ECO:0000256" key="7">
    <source>
        <dbReference type="SAM" id="Phobius"/>
    </source>
</evidence>
<evidence type="ECO:0000313" key="9">
    <source>
        <dbReference type="Proteomes" id="UP000076584"/>
    </source>
</evidence>
<sequence>LLHKMAVTVTEWPFVADYSFFIWVIPGIFLLYKVLTFGSREKHLPPGPPTIPILGNAHLIPPQGFFSKLKEWGDQYGPVFSLKVGKSTMIVLNNRLAVHELLVSKGAYYNDRPYEEQFHLAMRGENMATMSDDAMWRSQRKIISQFYSPKNLDTTLKAVQEAEVAKLMYDLLEKPEEFTRSVKRATASIASITMYGHGAKDWESFWAYAVYITMEAISKAVAPGSYLPVEQFPFLKLIPARWMESRRRGNECYKTMTKVWNEAYERVKERRSTGDKRISLLDSILDGEIKVDVPHSYTGLNNFFGAVHQGASDTTATATLTSILFLAKNIQFQRRAQAELDRVCGSERVPKWSDFKDLPYINCIVKEGLRMRPVAPTGMPHAAKMDYWYDGMLIPAGSTIFIPAYGLNHHADSSPDPEVYNPEHFLPIADKLAPELAASPRYNERDHYSYGAGRRMCVGLHLAERSQWRMIAQILWAFTIEPALGEDGKVIGLDTSYDAYEDGFLHTPKEYKVRFVPRSEKHAEIVRREFNEIEGFLKQYE</sequence>
<evidence type="ECO:0000256" key="3">
    <source>
        <dbReference type="ARBA" id="ARBA00023002"/>
    </source>
</evidence>
<dbReference type="GO" id="GO:0020037">
    <property type="term" value="F:heme binding"/>
    <property type="evidence" value="ECO:0007669"/>
    <property type="project" value="InterPro"/>
</dbReference>
<feature type="transmembrane region" description="Helical" evidence="7">
    <location>
        <begin position="12"/>
        <end position="32"/>
    </location>
</feature>
<dbReference type="InterPro" id="IPR002401">
    <property type="entry name" value="Cyt_P450_E_grp-I"/>
</dbReference>
<dbReference type="AlphaFoldDB" id="A0A166L8T3"/>
<dbReference type="Gene3D" id="1.10.630.10">
    <property type="entry name" value="Cytochrome P450"/>
    <property type="match status" value="1"/>
</dbReference>
<dbReference type="PRINTS" id="PR00385">
    <property type="entry name" value="P450"/>
</dbReference>
<accession>A0A166L8T3</accession>
<evidence type="ECO:0000256" key="5">
    <source>
        <dbReference type="ARBA" id="ARBA00023033"/>
    </source>
</evidence>
<dbReference type="Pfam" id="PF00067">
    <property type="entry name" value="p450"/>
    <property type="match status" value="1"/>
</dbReference>